<comment type="caution">
    <text evidence="1">The sequence shown here is derived from an EMBL/GenBank/DDBJ whole genome shotgun (WGS) entry which is preliminary data.</text>
</comment>
<dbReference type="EMBL" id="CM047742">
    <property type="protein sequence ID" value="KAJ0034901.1"/>
    <property type="molecule type" value="Genomic_DNA"/>
</dbReference>
<organism evidence="1 2">
    <name type="scientific">Pistacia integerrima</name>
    <dbReference type="NCBI Taxonomy" id="434235"/>
    <lineage>
        <taxon>Eukaryota</taxon>
        <taxon>Viridiplantae</taxon>
        <taxon>Streptophyta</taxon>
        <taxon>Embryophyta</taxon>
        <taxon>Tracheophyta</taxon>
        <taxon>Spermatophyta</taxon>
        <taxon>Magnoliopsida</taxon>
        <taxon>eudicotyledons</taxon>
        <taxon>Gunneridae</taxon>
        <taxon>Pentapetalae</taxon>
        <taxon>rosids</taxon>
        <taxon>malvids</taxon>
        <taxon>Sapindales</taxon>
        <taxon>Anacardiaceae</taxon>
        <taxon>Pistacia</taxon>
    </lineage>
</organism>
<gene>
    <name evidence="1" type="ORF">Pint_25011</name>
</gene>
<sequence>MDIENVVDVSSFLLVEETADNFLNCQMFHSMVITVDEDDAESCSCDTSEMQASVHEVFDYDIDEADCEFGEVDESERSCSSCKMWLSDGSGYLSKDEVDINLSRQAKDEMDDRLFWETCMAVGYP</sequence>
<evidence type="ECO:0000313" key="2">
    <source>
        <dbReference type="Proteomes" id="UP001163603"/>
    </source>
</evidence>
<accession>A0ACC0YFC0</accession>
<name>A0ACC0YFC0_9ROSI</name>
<evidence type="ECO:0000313" key="1">
    <source>
        <dbReference type="EMBL" id="KAJ0034901.1"/>
    </source>
</evidence>
<protein>
    <submittedName>
        <fullName evidence="1">Uncharacterized protein</fullName>
    </submittedName>
</protein>
<keyword evidence="2" id="KW-1185">Reference proteome</keyword>
<proteinExistence type="predicted"/>
<reference evidence="2" key="1">
    <citation type="journal article" date="2023" name="G3 (Bethesda)">
        <title>Genome assembly and association tests identify interacting loci associated with vigor, precocity, and sex in interspecific pistachio rootstocks.</title>
        <authorList>
            <person name="Palmer W."/>
            <person name="Jacygrad E."/>
            <person name="Sagayaradj S."/>
            <person name="Cavanaugh K."/>
            <person name="Han R."/>
            <person name="Bertier L."/>
            <person name="Beede B."/>
            <person name="Kafkas S."/>
            <person name="Golino D."/>
            <person name="Preece J."/>
            <person name="Michelmore R."/>
        </authorList>
    </citation>
    <scope>NUCLEOTIDE SEQUENCE [LARGE SCALE GENOMIC DNA]</scope>
</reference>
<dbReference type="Proteomes" id="UP001163603">
    <property type="component" value="Chromosome 7"/>
</dbReference>